<reference evidence="2" key="1">
    <citation type="submission" date="2020-05" db="EMBL/GenBank/DDBJ databases">
        <authorList>
            <person name="Chiriac C."/>
            <person name="Salcher M."/>
            <person name="Ghai R."/>
            <person name="Kavagutti S V."/>
        </authorList>
    </citation>
    <scope>NUCLEOTIDE SEQUENCE</scope>
</reference>
<dbReference type="EMBL" id="CAFBQW010000311">
    <property type="protein sequence ID" value="CAB5069294.1"/>
    <property type="molecule type" value="Genomic_DNA"/>
</dbReference>
<dbReference type="AlphaFoldDB" id="A0A6J7USD4"/>
<protein>
    <submittedName>
        <fullName evidence="2">Unannotated protein</fullName>
    </submittedName>
</protein>
<organism evidence="2">
    <name type="scientific">freshwater metagenome</name>
    <dbReference type="NCBI Taxonomy" id="449393"/>
    <lineage>
        <taxon>unclassified sequences</taxon>
        <taxon>metagenomes</taxon>
        <taxon>ecological metagenomes</taxon>
    </lineage>
</organism>
<evidence type="ECO:0000313" key="2">
    <source>
        <dbReference type="EMBL" id="CAB5069294.1"/>
    </source>
</evidence>
<evidence type="ECO:0000256" key="1">
    <source>
        <dbReference type="SAM" id="MobiDB-lite"/>
    </source>
</evidence>
<name>A0A6J7USD4_9ZZZZ</name>
<proteinExistence type="predicted"/>
<accession>A0A6J7USD4</accession>
<gene>
    <name evidence="2" type="ORF">UFOPK4354_01951</name>
</gene>
<feature type="region of interest" description="Disordered" evidence="1">
    <location>
        <begin position="1"/>
        <end position="42"/>
    </location>
</feature>
<sequence length="42" mass="4388">MVEDPGSLAGIQPKDLGADHRIGARPIHPRLDAGEQGSGVLR</sequence>